<feature type="region of interest" description="Disordered" evidence="1">
    <location>
        <begin position="840"/>
        <end position="887"/>
    </location>
</feature>
<reference evidence="2 3" key="1">
    <citation type="journal article" date="2018" name="Nat. Ecol. Evol.">
        <title>Genomic signatures of mitonuclear coevolution across populations of Tigriopus californicus.</title>
        <authorList>
            <person name="Barreto F.S."/>
            <person name="Watson E.T."/>
            <person name="Lima T.G."/>
            <person name="Willett C.S."/>
            <person name="Edmands S."/>
            <person name="Li W."/>
            <person name="Burton R.S."/>
        </authorList>
    </citation>
    <scope>NUCLEOTIDE SEQUENCE [LARGE SCALE GENOMIC DNA]</scope>
    <source>
        <strain evidence="2 3">San Diego</strain>
    </source>
</reference>
<feature type="region of interest" description="Disordered" evidence="1">
    <location>
        <begin position="899"/>
        <end position="989"/>
    </location>
</feature>
<feature type="compositionally biased region" description="Basic residues" evidence="1">
    <location>
        <begin position="795"/>
        <end position="804"/>
    </location>
</feature>
<feature type="region of interest" description="Disordered" evidence="1">
    <location>
        <begin position="695"/>
        <end position="811"/>
    </location>
</feature>
<feature type="compositionally biased region" description="Basic residues" evidence="1">
    <location>
        <begin position="550"/>
        <end position="560"/>
    </location>
</feature>
<dbReference type="Proteomes" id="UP000318571">
    <property type="component" value="Chromosome 6"/>
</dbReference>
<dbReference type="STRING" id="6832.A0A553PN81"/>
<dbReference type="PANTHER" id="PTHR33604">
    <property type="entry name" value="OSJNBA0004B13.7 PROTEIN"/>
    <property type="match status" value="1"/>
</dbReference>
<feature type="compositionally biased region" description="Basic residues" evidence="1">
    <location>
        <begin position="723"/>
        <end position="735"/>
    </location>
</feature>
<dbReference type="EMBL" id="VCGU01000002">
    <property type="protein sequence ID" value="TRY79133.1"/>
    <property type="molecule type" value="Genomic_DNA"/>
</dbReference>
<feature type="region of interest" description="Disordered" evidence="1">
    <location>
        <begin position="1269"/>
        <end position="1294"/>
    </location>
</feature>
<protein>
    <submittedName>
        <fullName evidence="2">Uncharacterized protein</fullName>
    </submittedName>
</protein>
<evidence type="ECO:0000313" key="2">
    <source>
        <dbReference type="EMBL" id="TRY79133.1"/>
    </source>
</evidence>
<evidence type="ECO:0000313" key="3">
    <source>
        <dbReference type="Proteomes" id="UP000318571"/>
    </source>
</evidence>
<accession>A0A553PN81</accession>
<comment type="caution">
    <text evidence="2">The sequence shown here is derived from an EMBL/GenBank/DDBJ whole genome shotgun (WGS) entry which is preliminary data.</text>
</comment>
<keyword evidence="3" id="KW-1185">Reference proteome</keyword>
<organism evidence="2 3">
    <name type="scientific">Tigriopus californicus</name>
    <name type="common">Marine copepod</name>
    <dbReference type="NCBI Taxonomy" id="6832"/>
    <lineage>
        <taxon>Eukaryota</taxon>
        <taxon>Metazoa</taxon>
        <taxon>Ecdysozoa</taxon>
        <taxon>Arthropoda</taxon>
        <taxon>Crustacea</taxon>
        <taxon>Multicrustacea</taxon>
        <taxon>Hexanauplia</taxon>
        <taxon>Copepoda</taxon>
        <taxon>Harpacticoida</taxon>
        <taxon>Harpacticidae</taxon>
        <taxon>Tigriopus</taxon>
    </lineage>
</organism>
<proteinExistence type="predicted"/>
<feature type="compositionally biased region" description="Polar residues" evidence="1">
    <location>
        <begin position="962"/>
        <end position="978"/>
    </location>
</feature>
<feature type="compositionally biased region" description="Low complexity" evidence="1">
    <location>
        <begin position="848"/>
        <end position="861"/>
    </location>
</feature>
<name>A0A553PN81_TIGCA</name>
<feature type="compositionally biased region" description="Low complexity" evidence="1">
    <location>
        <begin position="873"/>
        <end position="887"/>
    </location>
</feature>
<sequence length="1562" mass="173832">MDLNDSIFPGPDQNWPRPPIPPIRHPWELEGGYGSEVRPLILPPRGGMGRGGLSGRGTGSSLYAPSSVSHASREHYYEDHLMRPGRLPVLNPEAVQTDHLHLHLNRLSREVQASLSPDARQLVDSYIPTQEMVEYFERLDVLLCGKCQSVFHVLEEFKSHKSGCRGESNHGRSGQESSDYALALTLWYNTLIRKIEQAGVPYAEQEDLRQYIQSKFYRLSWKSKQKWQKVARHVRKLCSEGQVLFGAVDLRKDLLREYHPPLWVEGENGPSMLELKQEVSTQWPSLGVEEIANPGSRTLPKMSLLRSVRTLVPKVPGKNMISSPILDPEPELEPPEVLEILAQRNQQYCVIIKGRRDPKWMDARDLSPKLIATFHKPTRSVGVASVPMAKTKTKNASTMSVPQTHSIATETLPPKLISRTTETISPLVSSVGTETVVPLVCNVETETRQIQTKSIGVGSDGDPLPEDSVSHVKQNTLPLVVTDVIAGAPEVDEELLEPVHSQNKTSLTVISNDSPFLSVPHPPLPVKLVLPSRPRDSSPDPSLKSPPRASRLKALTKMKRWAKDKSVSSSEGTPTPIDRPSTPLSDTLADDVEEETILTQGTFGTVMGAFQAEFEKSLSSQLKRDQESFKSALIVDSPTQKPWGGNAHWWLKKNASSPLKSGKTWNEVPTGGKVEVIRLGVVGGARTLREELETNVRLRQGPKRGRPKGSCNKVPSVKEQKRLKVKLTMGRKRPLSGHSFEANIQEELDNSKVTSDDTKEPFGLQFSDEDMDLDLSPLRTRGRKRKRPKDEKPRIVKAKKKRKSNPPDDLADEEIAKIIPKGFTVIPQFSGKGTVEYVVRKERDETQSKSSKSISAKTSSSNAPPKVLEFGSRKISSASLSSKESSNVKTIFLNSEQGAKDALHKQRGAPHSSPSILPGPEDKDKSSQFVKLTYRPTEQDLLMSNQYPRRPNETKVGHPRHSPNSFEEVSTTTATTAKDNPPEEDSEYTLDPISGLLVDKEGNPLQVKDSQPTFAQLRPPLALPNASSMPPAESSARATVPFNVLSQAQMVQVSVPIPMETQANPNHLLLHAGHQAPPGYTSNTSDITQSTMSFDPSMQGLQPSFQISEDGGIVMSSMEQNTGTLSADQTNNPVQYATTMQGVPGTSNKVLLVLPGGQMILTDLTDEQCGQLNIQVEQSGDGSTVSGVPQVIPAHPHGPNQHAGVSPEDVSNNIQFTFTTDNLTAPLTSQQPVPVLAPTTTSSHTNPAFLSSAEISNLPIALETLENGKEAEKEGTKGGEGLLDGEGDGQNSKRNVNELSAVVMGEIVEVPDKRDFKLTVIVLTMNRHHSLARLLKSLEKTEFDDDNDFFDMEIHVDKSIGEHYEDCVKIAHNHTVPRGGKVTPRVFKDNHGLRTAWFDAWYPKPDDEFCIIRQYMVFQKPEQVNREIINNYEPFLYKLVGTWAFAPHPKRWREFLDWFNSVDNEKFDPYEQWHIYYSEKHGLYTMYINFPKKMALCSNWREAGVHNRRSFNEKDFPTLDYCAIQLQEFPDDLRKFGWDAQEEGDPSDYKITSFEFGDNVSF</sequence>
<dbReference type="PANTHER" id="PTHR33604:SF3">
    <property type="entry name" value="OSJNBA0004B13.7 PROTEIN"/>
    <property type="match status" value="1"/>
</dbReference>
<evidence type="ECO:0000256" key="1">
    <source>
        <dbReference type="SAM" id="MobiDB-lite"/>
    </source>
</evidence>
<feature type="region of interest" description="Disordered" evidence="1">
    <location>
        <begin position="527"/>
        <end position="586"/>
    </location>
</feature>
<gene>
    <name evidence="2" type="ORF">TCAL_09042</name>
</gene>
<feature type="compositionally biased region" description="Low complexity" evidence="1">
    <location>
        <begin position="539"/>
        <end position="548"/>
    </location>
</feature>